<name>A0A0R2A5S5_9LACO</name>
<dbReference type="GO" id="GO:0009159">
    <property type="term" value="P:deoxyribonucleoside monophosphate catabolic process"/>
    <property type="evidence" value="ECO:0007669"/>
    <property type="project" value="TreeGrafter"/>
</dbReference>
<keyword evidence="2" id="KW-1185">Reference proteome</keyword>
<dbReference type="RefSeq" id="WP_338045547.1">
    <property type="nucleotide sequence ID" value="NZ_AYYY01000006.1"/>
</dbReference>
<dbReference type="GO" id="GO:0070694">
    <property type="term" value="F:5-hydroxymethyl-dUMP N-hydrolase activity"/>
    <property type="evidence" value="ECO:0007669"/>
    <property type="project" value="TreeGrafter"/>
</dbReference>
<gene>
    <name evidence="1" type="ORF">FC26_GL002464</name>
</gene>
<dbReference type="InterPro" id="IPR051239">
    <property type="entry name" value="2'-dNMP_N-hydrolase"/>
</dbReference>
<dbReference type="SUPFAM" id="SSF52309">
    <property type="entry name" value="N-(deoxy)ribosyltransferase-like"/>
    <property type="match status" value="1"/>
</dbReference>
<dbReference type="STRING" id="1423813.FC26_GL002464"/>
<sequence length="149" mass="16701">MMKRIYLAGPFFSDEQIERISKVEKALTTNPTAGFVFSPRLSDENDDTENAGSPEWAKAIFTKDVAEVDKCDVVVAIADFEHANLDSGTAFELGYAYHSNKPIILLQELDEQLNLMVSQSAHYYTTSIDELATYNFEQLPANEYTGKAF</sequence>
<dbReference type="AlphaFoldDB" id="A0A0R2A5S5"/>
<evidence type="ECO:0000313" key="1">
    <source>
        <dbReference type="EMBL" id="KRM62400.1"/>
    </source>
</evidence>
<protein>
    <recommendedName>
        <fullName evidence="3">Nucleoside 2-deoxyribosyltransferase</fullName>
    </recommendedName>
</protein>
<dbReference type="Pfam" id="PF05014">
    <property type="entry name" value="Nuc_deoxyrib_tr"/>
    <property type="match status" value="1"/>
</dbReference>
<dbReference type="Proteomes" id="UP000051733">
    <property type="component" value="Unassembled WGS sequence"/>
</dbReference>
<dbReference type="PANTHER" id="PTHR15364:SF0">
    <property type="entry name" value="2'-DEOXYNUCLEOSIDE 5'-PHOSPHATE N-HYDROLASE 1"/>
    <property type="match status" value="1"/>
</dbReference>
<evidence type="ECO:0008006" key="3">
    <source>
        <dbReference type="Google" id="ProtNLM"/>
    </source>
</evidence>
<dbReference type="PANTHER" id="PTHR15364">
    <property type="entry name" value="2'-DEOXYNUCLEOSIDE 5'-PHOSPHATE N-HYDROLASE 1"/>
    <property type="match status" value="1"/>
</dbReference>
<dbReference type="InterPro" id="IPR007710">
    <property type="entry name" value="Nucleoside_deoxyribTrfase"/>
</dbReference>
<dbReference type="PATRIC" id="fig|1423813.3.peg.2511"/>
<comment type="caution">
    <text evidence="1">The sequence shown here is derived from an EMBL/GenBank/DDBJ whole genome shotgun (WGS) entry which is preliminary data.</text>
</comment>
<dbReference type="EMBL" id="AYYY01000006">
    <property type="protein sequence ID" value="KRM62400.1"/>
    <property type="molecule type" value="Genomic_DNA"/>
</dbReference>
<accession>A0A0R2A5S5</accession>
<proteinExistence type="predicted"/>
<evidence type="ECO:0000313" key="2">
    <source>
        <dbReference type="Proteomes" id="UP000051733"/>
    </source>
</evidence>
<reference evidence="1 2" key="1">
    <citation type="journal article" date="2015" name="Genome Announc.">
        <title>Expanding the biotechnology potential of lactobacilli through comparative genomics of 213 strains and associated genera.</title>
        <authorList>
            <person name="Sun Z."/>
            <person name="Harris H.M."/>
            <person name="McCann A."/>
            <person name="Guo C."/>
            <person name="Argimon S."/>
            <person name="Zhang W."/>
            <person name="Yang X."/>
            <person name="Jeffery I.B."/>
            <person name="Cooney J.C."/>
            <person name="Kagawa T.F."/>
            <person name="Liu W."/>
            <person name="Song Y."/>
            <person name="Salvetti E."/>
            <person name="Wrobel A."/>
            <person name="Rasinkangas P."/>
            <person name="Parkhill J."/>
            <person name="Rea M.C."/>
            <person name="O'Sullivan O."/>
            <person name="Ritari J."/>
            <person name="Douillard F.P."/>
            <person name="Paul Ross R."/>
            <person name="Yang R."/>
            <person name="Briner A.E."/>
            <person name="Felis G.E."/>
            <person name="de Vos W.M."/>
            <person name="Barrangou R."/>
            <person name="Klaenhammer T.R."/>
            <person name="Caufield P.W."/>
            <person name="Cui Y."/>
            <person name="Zhang H."/>
            <person name="O'Toole P.W."/>
        </authorList>
    </citation>
    <scope>NUCLEOTIDE SEQUENCE [LARGE SCALE GENOMIC DNA]</scope>
    <source>
        <strain evidence="1 2">DSM 20634</strain>
    </source>
</reference>
<organism evidence="1 2">
    <name type="scientific">Paucilactobacillus vaccinostercus DSM 20634</name>
    <dbReference type="NCBI Taxonomy" id="1423813"/>
    <lineage>
        <taxon>Bacteria</taxon>
        <taxon>Bacillati</taxon>
        <taxon>Bacillota</taxon>
        <taxon>Bacilli</taxon>
        <taxon>Lactobacillales</taxon>
        <taxon>Lactobacillaceae</taxon>
        <taxon>Paucilactobacillus</taxon>
    </lineage>
</organism>
<dbReference type="Gene3D" id="3.40.50.450">
    <property type="match status" value="1"/>
</dbReference>